<dbReference type="GO" id="GO:0003677">
    <property type="term" value="F:DNA binding"/>
    <property type="evidence" value="ECO:0007669"/>
    <property type="project" value="InterPro"/>
</dbReference>
<dbReference type="OrthoDB" id="2740448at2759"/>
<feature type="region of interest" description="Disordered" evidence="3">
    <location>
        <begin position="478"/>
        <end position="504"/>
    </location>
</feature>
<name>A0A074Y7A7_AURSE</name>
<evidence type="ECO:0000256" key="3">
    <source>
        <dbReference type="SAM" id="MobiDB-lite"/>
    </source>
</evidence>
<evidence type="ECO:0000259" key="4">
    <source>
        <dbReference type="PROSITE" id="PS50048"/>
    </source>
</evidence>
<dbReference type="PROSITE" id="PS00463">
    <property type="entry name" value="ZN2_CY6_FUNGAL_1"/>
    <property type="match status" value="1"/>
</dbReference>
<reference evidence="5 6" key="1">
    <citation type="journal article" date="2014" name="BMC Genomics">
        <title>Genome sequencing of four Aureobasidium pullulans varieties: biotechnological potential, stress tolerance, and description of new species.</title>
        <authorList>
            <person name="Gostin Ar C."/>
            <person name="Ohm R.A."/>
            <person name="Kogej T."/>
            <person name="Sonjak S."/>
            <person name="Turk M."/>
            <person name="Zajc J."/>
            <person name="Zalar P."/>
            <person name="Grube M."/>
            <person name="Sun H."/>
            <person name="Han J."/>
            <person name="Sharma A."/>
            <person name="Chiniquy J."/>
            <person name="Ngan C.Y."/>
            <person name="Lipzen A."/>
            <person name="Barry K."/>
            <person name="Grigoriev I.V."/>
            <person name="Gunde-Cimerman N."/>
        </authorList>
    </citation>
    <scope>NUCLEOTIDE SEQUENCE [LARGE SCALE GENOMIC DNA]</scope>
    <source>
        <strain evidence="5 6">EXF-2481</strain>
    </source>
</reference>
<keyword evidence="2" id="KW-0539">Nucleus</keyword>
<dbReference type="InParanoid" id="A0A074Y7A7"/>
<evidence type="ECO:0000256" key="1">
    <source>
        <dbReference type="ARBA" id="ARBA00022723"/>
    </source>
</evidence>
<gene>
    <name evidence="5" type="ORF">AUEXF2481DRAFT_447080</name>
</gene>
<dbReference type="RefSeq" id="XP_013340437.1">
    <property type="nucleotide sequence ID" value="XM_013484983.1"/>
</dbReference>
<keyword evidence="1" id="KW-0479">Metal-binding</keyword>
<dbReference type="OMA" id="QQCEHLD"/>
<dbReference type="InterPro" id="IPR036864">
    <property type="entry name" value="Zn2-C6_fun-type_DNA-bd_sf"/>
</dbReference>
<keyword evidence="6" id="KW-1185">Reference proteome</keyword>
<accession>A0A074Y7A7</accession>
<protein>
    <recommendedName>
        <fullName evidence="4">Zn(2)-C6 fungal-type domain-containing protein</fullName>
    </recommendedName>
</protein>
<dbReference type="SMART" id="SM00066">
    <property type="entry name" value="GAL4"/>
    <property type="match status" value="1"/>
</dbReference>
<dbReference type="InterPro" id="IPR050797">
    <property type="entry name" value="Carb_Metab_Trans_Reg"/>
</dbReference>
<feature type="compositionally biased region" description="Polar residues" evidence="3">
    <location>
        <begin position="486"/>
        <end position="495"/>
    </location>
</feature>
<dbReference type="InterPro" id="IPR007219">
    <property type="entry name" value="XnlR_reg_dom"/>
</dbReference>
<dbReference type="GO" id="GO:0008270">
    <property type="term" value="F:zinc ion binding"/>
    <property type="evidence" value="ECO:0007669"/>
    <property type="project" value="InterPro"/>
</dbReference>
<organism evidence="5 6">
    <name type="scientific">Aureobasidium subglaciale (strain EXF-2481)</name>
    <name type="common">Aureobasidium pullulans var. subglaciale</name>
    <dbReference type="NCBI Taxonomy" id="1043005"/>
    <lineage>
        <taxon>Eukaryota</taxon>
        <taxon>Fungi</taxon>
        <taxon>Dikarya</taxon>
        <taxon>Ascomycota</taxon>
        <taxon>Pezizomycotina</taxon>
        <taxon>Dothideomycetes</taxon>
        <taxon>Dothideomycetidae</taxon>
        <taxon>Dothideales</taxon>
        <taxon>Saccotheciaceae</taxon>
        <taxon>Aureobasidium</taxon>
    </lineage>
</organism>
<evidence type="ECO:0000313" key="6">
    <source>
        <dbReference type="Proteomes" id="UP000030641"/>
    </source>
</evidence>
<feature type="domain" description="Zn(2)-C6 fungal-type" evidence="4">
    <location>
        <begin position="20"/>
        <end position="49"/>
    </location>
</feature>
<dbReference type="Pfam" id="PF00172">
    <property type="entry name" value="Zn_clus"/>
    <property type="match status" value="1"/>
</dbReference>
<evidence type="ECO:0000313" key="5">
    <source>
        <dbReference type="EMBL" id="KEQ91874.1"/>
    </source>
</evidence>
<dbReference type="GO" id="GO:0000981">
    <property type="term" value="F:DNA-binding transcription factor activity, RNA polymerase II-specific"/>
    <property type="evidence" value="ECO:0007669"/>
    <property type="project" value="InterPro"/>
</dbReference>
<proteinExistence type="predicted"/>
<dbReference type="CDD" id="cd00067">
    <property type="entry name" value="GAL4"/>
    <property type="match status" value="1"/>
</dbReference>
<sequence length="536" mass="60566">MHPEMNTSFSLPPTRRTNQACDACKLRKVKCNGQEKCQQCNHLNLRCVYSAPKPRTKTLKRGKLIAQYKENTSGRAENSESSPAQPSPSVITHDAPFFTSFLDDYEVSVYPVNPIMTVDDVLASIREMDQNAEAKSFVYAYTAITIALTNKSPDSSSDSQSQVRYWLDELIKARAAIAFDEKMSVRRVMISQFAHISLMCLANMDMSFYYVRESITMIQMLRIGHPEAMEKLNASERARRQRLYWEVFIHERYLAISNYRPVVLPPLHELPDFDPSIPPGVHEGFSQIIRLFRLIDEGFLANWFGTTTVTREWIDSKHKEIDEEPVGNEAHVGVTPLTDMQQADLIVTKHWLRMLVWQMAMSKCLLSSVSSKESLSLSFPVRLSTQLRALMTRFSRQAIEIHGSGIQQKLFELTDTIANVIITVPASTVQETAGRVDDFTFLLGFLFSLPSFDPVQKDILQNKLEQLQSLFPYSASEAGASPAASDVTTTSSSRPPQYDLPSPPSRIVWHEMAKKLSMAQPQEMPTSNPARLIEGV</sequence>
<dbReference type="SMART" id="SM00906">
    <property type="entry name" value="Fungal_trans"/>
    <property type="match status" value="1"/>
</dbReference>
<dbReference type="PANTHER" id="PTHR31668:SF24">
    <property type="entry name" value="TRANSCRIPTION FACTOR, PUTATIVE-RELATED"/>
    <property type="match status" value="1"/>
</dbReference>
<dbReference type="InterPro" id="IPR001138">
    <property type="entry name" value="Zn2Cys6_DnaBD"/>
</dbReference>
<dbReference type="PROSITE" id="PS50048">
    <property type="entry name" value="ZN2_CY6_FUNGAL_2"/>
    <property type="match status" value="1"/>
</dbReference>
<dbReference type="SUPFAM" id="SSF57701">
    <property type="entry name" value="Zn2/Cys6 DNA-binding domain"/>
    <property type="match status" value="1"/>
</dbReference>
<dbReference type="HOGENOM" id="CLU_016574_6_1_1"/>
<dbReference type="Proteomes" id="UP000030641">
    <property type="component" value="Unassembled WGS sequence"/>
</dbReference>
<evidence type="ECO:0000256" key="2">
    <source>
        <dbReference type="ARBA" id="ARBA00023242"/>
    </source>
</evidence>
<dbReference type="PANTHER" id="PTHR31668">
    <property type="entry name" value="GLUCOSE TRANSPORT TRANSCRIPTION REGULATOR RGT1-RELATED-RELATED"/>
    <property type="match status" value="1"/>
</dbReference>
<dbReference type="AlphaFoldDB" id="A0A074Y7A7"/>
<dbReference type="CDD" id="cd12148">
    <property type="entry name" value="fungal_TF_MHR"/>
    <property type="match status" value="1"/>
</dbReference>
<dbReference type="Gene3D" id="4.10.240.10">
    <property type="entry name" value="Zn(2)-C6 fungal-type DNA-binding domain"/>
    <property type="match status" value="1"/>
</dbReference>
<dbReference type="GeneID" id="25367743"/>
<dbReference type="STRING" id="1043005.A0A074Y7A7"/>
<dbReference type="EMBL" id="KL584774">
    <property type="protein sequence ID" value="KEQ91874.1"/>
    <property type="molecule type" value="Genomic_DNA"/>
</dbReference>
<dbReference type="GO" id="GO:0006351">
    <property type="term" value="P:DNA-templated transcription"/>
    <property type="evidence" value="ECO:0007669"/>
    <property type="project" value="InterPro"/>
</dbReference>